<reference evidence="2" key="1">
    <citation type="journal article" date="2014" name="Int. J. Syst. Evol. Microbiol.">
        <title>Complete genome sequence of Corynebacterium casei LMG S-19264T (=DSM 44701T), isolated from a smear-ripened cheese.</title>
        <authorList>
            <consortium name="US DOE Joint Genome Institute (JGI-PGF)"/>
            <person name="Walter F."/>
            <person name="Albersmeier A."/>
            <person name="Kalinowski J."/>
            <person name="Ruckert C."/>
        </authorList>
    </citation>
    <scope>NUCLEOTIDE SEQUENCE</scope>
    <source>
        <strain evidence="2">CGMCC 4.7306</strain>
    </source>
</reference>
<dbReference type="PANTHER" id="PTHR43581:SF4">
    <property type="entry name" value="ATP_GTP PHOSPHATASE"/>
    <property type="match status" value="1"/>
</dbReference>
<feature type="domain" description="ATPase AAA-type core" evidence="1">
    <location>
        <begin position="328"/>
        <end position="402"/>
    </location>
</feature>
<gene>
    <name evidence="2" type="ORF">GCM10011575_35760</name>
</gene>
<evidence type="ECO:0000313" key="3">
    <source>
        <dbReference type="Proteomes" id="UP000613840"/>
    </source>
</evidence>
<dbReference type="AlphaFoldDB" id="A0A917W661"/>
<dbReference type="EMBL" id="BMMZ01000010">
    <property type="protein sequence ID" value="GGL74335.1"/>
    <property type="molecule type" value="Genomic_DNA"/>
</dbReference>
<dbReference type="GO" id="GO:0016887">
    <property type="term" value="F:ATP hydrolysis activity"/>
    <property type="evidence" value="ECO:0007669"/>
    <property type="project" value="InterPro"/>
</dbReference>
<evidence type="ECO:0000313" key="2">
    <source>
        <dbReference type="EMBL" id="GGL74335.1"/>
    </source>
</evidence>
<dbReference type="SUPFAM" id="SSF52540">
    <property type="entry name" value="P-loop containing nucleoside triphosphate hydrolases"/>
    <property type="match status" value="1"/>
</dbReference>
<reference evidence="2" key="2">
    <citation type="submission" date="2020-09" db="EMBL/GenBank/DDBJ databases">
        <authorList>
            <person name="Sun Q."/>
            <person name="Zhou Y."/>
        </authorList>
    </citation>
    <scope>NUCLEOTIDE SEQUENCE</scope>
    <source>
        <strain evidence="2">CGMCC 4.7306</strain>
    </source>
</reference>
<dbReference type="InterPro" id="IPR051396">
    <property type="entry name" value="Bact_Antivir_Def_Nuclease"/>
</dbReference>
<dbReference type="PANTHER" id="PTHR43581">
    <property type="entry name" value="ATP/GTP PHOSPHATASE"/>
    <property type="match status" value="1"/>
</dbReference>
<dbReference type="Pfam" id="PF13304">
    <property type="entry name" value="AAA_21"/>
    <property type="match status" value="1"/>
</dbReference>
<accession>A0A917W661</accession>
<dbReference type="RefSeq" id="WP_188896744.1">
    <property type="nucleotide sequence ID" value="NZ_BMMZ01000010.1"/>
</dbReference>
<evidence type="ECO:0000259" key="1">
    <source>
        <dbReference type="Pfam" id="PF13304"/>
    </source>
</evidence>
<name>A0A917W661_9ACTN</name>
<keyword evidence="3" id="KW-1185">Reference proteome</keyword>
<dbReference type="Proteomes" id="UP000613840">
    <property type="component" value="Unassembled WGS sequence"/>
</dbReference>
<dbReference type="Gene3D" id="3.40.50.300">
    <property type="entry name" value="P-loop containing nucleotide triphosphate hydrolases"/>
    <property type="match status" value="1"/>
</dbReference>
<proteinExistence type="predicted"/>
<dbReference type="GO" id="GO:0005524">
    <property type="term" value="F:ATP binding"/>
    <property type="evidence" value="ECO:0007669"/>
    <property type="project" value="InterPro"/>
</dbReference>
<protein>
    <recommendedName>
        <fullName evidence="1">ATPase AAA-type core domain-containing protein</fullName>
    </recommendedName>
</protein>
<comment type="caution">
    <text evidence="2">The sequence shown here is derived from an EMBL/GenBank/DDBJ whole genome shotgun (WGS) entry which is preliminary data.</text>
</comment>
<organism evidence="2 3">
    <name type="scientific">Microlunatus endophyticus</name>
    <dbReference type="NCBI Taxonomy" id="1716077"/>
    <lineage>
        <taxon>Bacteria</taxon>
        <taxon>Bacillati</taxon>
        <taxon>Actinomycetota</taxon>
        <taxon>Actinomycetes</taxon>
        <taxon>Propionibacteriales</taxon>
        <taxon>Propionibacteriaceae</taxon>
        <taxon>Microlunatus</taxon>
    </lineage>
</organism>
<sequence>MRTFVTSERWATPGYLTYPSVLLRSDRWDDFGFKTMFQAELHLSADQVVEIGGVKVMRLGMGGADKSTFFPDGELQLADDYCSLGQTTSYYETLVASLPEAEVFDYLARMRDVVLDDERRDRFSSEEAYGTSLLREGGARRAISDAHDLLLGLQVSRELSFDFETDVGGTTFTAEFRFGNTDDIPSRINAVIGYNGVGKTRLMANLSHVAWRDRTRRQEIAKQYGRFSPSDIPFGRVVAISYSAFDTFEIPRNTDQYVYRGLRDVTDNSQNSQLRSPAEIAEELERALDRLRTNDRWASLNSALAPMLREPSFQTSALALDFRAGREHWRPVFDSLSTGHKISLNIVVQLVSQLENKSLVLIDEPESHLHPPLLAALMKGVSEALIETNSFAVVATHSPVVLQEVAAQYVQVLRRYGDRTTVERPPLETFGENVGILTRTVFNLDNAESDYEGVLRQLAVTHGSDGLRHIFPKGLSAQALAIVMETEARMDEDSSDI</sequence>
<dbReference type="InterPro" id="IPR003959">
    <property type="entry name" value="ATPase_AAA_core"/>
</dbReference>
<dbReference type="InterPro" id="IPR027417">
    <property type="entry name" value="P-loop_NTPase"/>
</dbReference>